<gene>
    <name evidence="3" type="ORF">H6H03_16145</name>
</gene>
<name>A0ABR8K7D5_9NOSO</name>
<dbReference type="PROSITE" id="PS00330">
    <property type="entry name" value="HEMOLYSIN_CALCIUM"/>
    <property type="match status" value="4"/>
</dbReference>
<dbReference type="Proteomes" id="UP000637383">
    <property type="component" value="Unassembled WGS sequence"/>
</dbReference>
<organism evidence="3 4">
    <name type="scientific">Nostoc paludosum FACHB-159</name>
    <dbReference type="NCBI Taxonomy" id="2692908"/>
    <lineage>
        <taxon>Bacteria</taxon>
        <taxon>Bacillati</taxon>
        <taxon>Cyanobacteriota</taxon>
        <taxon>Cyanophyceae</taxon>
        <taxon>Nostocales</taxon>
        <taxon>Nostocaceae</taxon>
        <taxon>Nostoc</taxon>
    </lineage>
</organism>
<dbReference type="InterPro" id="IPR050557">
    <property type="entry name" value="RTX_toxin/Mannuronan_C5-epim"/>
</dbReference>
<proteinExistence type="predicted"/>
<dbReference type="PANTHER" id="PTHR38340">
    <property type="entry name" value="S-LAYER PROTEIN"/>
    <property type="match status" value="1"/>
</dbReference>
<dbReference type="EMBL" id="JACJTU010000014">
    <property type="protein sequence ID" value="MBD2735409.1"/>
    <property type="molecule type" value="Genomic_DNA"/>
</dbReference>
<dbReference type="InterPro" id="IPR018511">
    <property type="entry name" value="Hemolysin-typ_Ca-bd_CS"/>
</dbReference>
<keyword evidence="2" id="KW-0964">Secreted</keyword>
<dbReference type="InterPro" id="IPR001343">
    <property type="entry name" value="Hemolysn_Ca-bd"/>
</dbReference>
<reference evidence="3 4" key="1">
    <citation type="journal article" date="2020" name="ISME J.">
        <title>Comparative genomics reveals insights into cyanobacterial evolution and habitat adaptation.</title>
        <authorList>
            <person name="Chen M.Y."/>
            <person name="Teng W.K."/>
            <person name="Zhao L."/>
            <person name="Hu C.X."/>
            <person name="Zhou Y.K."/>
            <person name="Han B.P."/>
            <person name="Song L.R."/>
            <person name="Shu W.S."/>
        </authorList>
    </citation>
    <scope>NUCLEOTIDE SEQUENCE [LARGE SCALE GENOMIC DNA]</scope>
    <source>
        <strain evidence="3 4">FACHB-159</strain>
    </source>
</reference>
<evidence type="ECO:0000256" key="1">
    <source>
        <dbReference type="ARBA" id="ARBA00004613"/>
    </source>
</evidence>
<protein>
    <submittedName>
        <fullName evidence="3">Calcium-binding protein</fullName>
    </submittedName>
</protein>
<evidence type="ECO:0000313" key="4">
    <source>
        <dbReference type="Proteomes" id="UP000637383"/>
    </source>
</evidence>
<dbReference type="Pfam" id="PF00353">
    <property type="entry name" value="HemolysinCabind"/>
    <property type="match status" value="4"/>
</dbReference>
<accession>A0ABR8K7D5</accession>
<dbReference type="PRINTS" id="PR00313">
    <property type="entry name" value="CABNDNGRPT"/>
</dbReference>
<dbReference type="Gene3D" id="2.150.10.10">
    <property type="entry name" value="Serralysin-like metalloprotease, C-terminal"/>
    <property type="match status" value="3"/>
</dbReference>
<evidence type="ECO:0000313" key="3">
    <source>
        <dbReference type="EMBL" id="MBD2735409.1"/>
    </source>
</evidence>
<dbReference type="InterPro" id="IPR011049">
    <property type="entry name" value="Serralysin-like_metalloprot_C"/>
</dbReference>
<evidence type="ECO:0000256" key="2">
    <source>
        <dbReference type="ARBA" id="ARBA00022525"/>
    </source>
</evidence>
<dbReference type="RefSeq" id="WP_190956068.1">
    <property type="nucleotide sequence ID" value="NZ_JACJTU010000014.1"/>
</dbReference>
<dbReference type="SUPFAM" id="SSF51120">
    <property type="entry name" value="beta-Roll"/>
    <property type="match status" value="4"/>
</dbReference>
<dbReference type="PANTHER" id="PTHR38340:SF1">
    <property type="entry name" value="S-LAYER PROTEIN"/>
    <property type="match status" value="1"/>
</dbReference>
<comment type="caution">
    <text evidence="3">The sequence shown here is derived from an EMBL/GenBank/DDBJ whole genome shotgun (WGS) entry which is preliminary data.</text>
</comment>
<sequence>MATVNGTNFNDNLVGVFDFPFLFLDFGDVINGFNGNDRLTGLGTNDTLNGGNGNDTLDGGGGADRMDGGDNNDLYIVNNTGDIATEVFGDALGGIDTVQASVSYTLSANLENLTLTGSGSINGTGNAKGNVINGNSGNNSLSGLGGNDTIFGGNGNDTLNGGTGADRLDGGDNNDLYIVDNVGDIATEVFGDALGGIDTVQASVSYTLSANLENLTLTGSGSINGTGNFRGNVINGNSAGNSLSGLDGNDTINGGGGADSTNGGNGNDRIIDSDFVNFDFHNGGAGVDTIDYSGVDFSSAVVINLATGLTTVNVGGGNSETILNFENVEGSQGGETIIGSSGNNVLDGNGGNDTIRGGAGRDTLIGGLGNDVFDFDFLSDSQPGVLRDVISGFVGNGSGTGDRIDLSTIDANPFLAGNQAFSFIGSGAFTTVGQLRYSGGILRANTDFDAAAEFEIQIAGSPGLFVAAGNSGSDIIL</sequence>
<keyword evidence="4" id="KW-1185">Reference proteome</keyword>
<comment type="subcellular location">
    <subcellularLocation>
        <location evidence="1">Secreted</location>
    </subcellularLocation>
</comment>